<evidence type="ECO:0000313" key="2">
    <source>
        <dbReference type="EMBL" id="VAW74481.1"/>
    </source>
</evidence>
<organism evidence="2">
    <name type="scientific">hydrothermal vent metagenome</name>
    <dbReference type="NCBI Taxonomy" id="652676"/>
    <lineage>
        <taxon>unclassified sequences</taxon>
        <taxon>metagenomes</taxon>
        <taxon>ecological metagenomes</taxon>
    </lineage>
</organism>
<dbReference type="EMBL" id="UOFN01000035">
    <property type="protein sequence ID" value="VAW74481.1"/>
    <property type="molecule type" value="Genomic_DNA"/>
</dbReference>
<sequence length="1270" mass="140172">MVIRWIGRALWWGIAAVIVSLALALSAARLLLPGMSEYQEQIEVLVEKATQRQVDIGSMYAAWHRFSPVLRLQDVVIYDQMLPGGQLDIGEIQVGLDVIESIKRRKWLISGIRITGVELSLQTDFSAAQRSKVNMEPFYWLMRQKNMSLQQVTLDWRDPGLLDRPVTFSNLSAQLKSDSWRHQFFVQTDLNDDYGERLEFAADLSGPLRLLKKWRGMVYLKTGKLGLPAISKLAGLEDYKAEGDVDLEVWARISGEQLKWSAGTIQIAQPGISRIGEGETSYGVDMLSSHFSLGAVDKGWNLELHKFSLLRDQVPVWPETSLRATVLKDESLSVSGRVSHIELSEAGNMVMLLPWLDQDAQRRLHHLEPRGQFTDTEFEFLLSDEGSPRLSLRSRFNQIGMSSDGGLPGVTGLSGSLEGNLHRGEIILDTAQAGLQLPRVFSEELDVSHLSGSLSWQRLSDRFRLSSERLELVSGSLKASTRLQLDWLPDRSAPWVDMQLWADELPVVDIKHFLPDQVMRPKALNWLNHAFQRGTARELRFLLQGPLDRVPFDQGDGRMEARFNFDDVLLDYHPKWGEIDMLRGSARFVGRSMRITGTSATILEAGVDRVVAGIDDFAHPILDIEGTVSGTLESLLAYINYSPLNKKFGKLVDRMTTRGDADLQLDLRIPLRPELGKLQVKGSVGFQGNSLAVSDSDISLEDVTGSLEFTGQGVTAQGVNARLLEHPVKVSVYPKTENQQTVVDIEGNLELVKMLEKENSYVDPYIKGTAYWHVLLQIPSGEGVSGRSVTVQLRSDLKGVTIDLPAPFAKTGDETFPVSISWAPGKLSSEPLLMKLNNAVALKLLLRDSDGGLRKAGIRFGEGVASLPATDSIHLSGELDLLSLDAWVDFLRDMAKRDAIAIASVPQVSTDLSLRQVNLLGYQAQGLTVSSQANEPWNFTIGGRDMTGQAIWLPAEGEAVPMLTLRLERLTAVEASESVQAGREVVLTPERLPDLDLEIGKVQLGPYALGKIIVRGERAPEGMLFPDLRVDSKAIVFDGEGAWLQQGEQQSTRFRADILGGELGELIKMFGDSGSIEGAQMRGRASLDWPGNPADFSLATVEGKLELETGKGRMVEIKEGAGKLLNLLNFNSLQRRLTLDFTDLTKEGFSFDKVEGSLVVGDGNAYTENFVMYGTSAIIKISGRTGLVSRDYDQLIKVTPQVSSSLPLAGAIAGGPVVGAAVFLAERLVGKKFNRMAQVRYKVSGTWDKPVYTRLKPEPKSDPELVEDSP</sequence>
<dbReference type="PANTHER" id="PTHR38690:SF1">
    <property type="entry name" value="PROTEASE"/>
    <property type="match status" value="1"/>
</dbReference>
<reference evidence="2" key="1">
    <citation type="submission" date="2018-06" db="EMBL/GenBank/DDBJ databases">
        <authorList>
            <person name="Zhirakovskaya E."/>
        </authorList>
    </citation>
    <scope>NUCLEOTIDE SEQUENCE</scope>
</reference>
<dbReference type="Pfam" id="PF13116">
    <property type="entry name" value="YhdP"/>
    <property type="match status" value="1"/>
</dbReference>
<dbReference type="AlphaFoldDB" id="A0A3B0Y4E6"/>
<feature type="domain" description="YhdP central" evidence="1">
    <location>
        <begin position="1"/>
        <end position="1251"/>
    </location>
</feature>
<dbReference type="NCBIfam" id="TIGR02099">
    <property type="entry name" value="YhdP family protein"/>
    <property type="match status" value="1"/>
</dbReference>
<dbReference type="InterPro" id="IPR025263">
    <property type="entry name" value="YhdP_central"/>
</dbReference>
<dbReference type="InterPro" id="IPR011836">
    <property type="entry name" value="YhdP"/>
</dbReference>
<evidence type="ECO:0000259" key="1">
    <source>
        <dbReference type="Pfam" id="PF13116"/>
    </source>
</evidence>
<gene>
    <name evidence="2" type="ORF">MNBD_GAMMA15-2072</name>
</gene>
<dbReference type="PANTHER" id="PTHR38690">
    <property type="entry name" value="PROTEASE-RELATED"/>
    <property type="match status" value="1"/>
</dbReference>
<protein>
    <recommendedName>
        <fullName evidence="1">YhdP central domain-containing protein</fullName>
    </recommendedName>
</protein>
<proteinExistence type="predicted"/>
<accession>A0A3B0Y4E6</accession>
<name>A0A3B0Y4E6_9ZZZZ</name>